<sequence>MQHQKEVEELKEKFESANSARERDREENKKQIEKMRDEFQSTLQQQIQLALQQAIPGLINTTKVPSGPSVDNNFITPQLIEDEAIKNNEPSSVLTTEKVVHDTAMTTKTSATRPLFQKKIGANAPLTQLLRTRNQKKKHQESADNQNI</sequence>
<accession>A0A8T0NR49</accession>
<reference evidence="2" key="1">
    <citation type="submission" date="2020-05" db="EMBL/GenBank/DDBJ databases">
        <title>WGS assembly of Panicum virgatum.</title>
        <authorList>
            <person name="Lovell J.T."/>
            <person name="Jenkins J."/>
            <person name="Shu S."/>
            <person name="Juenger T.E."/>
            <person name="Schmutz J."/>
        </authorList>
    </citation>
    <scope>NUCLEOTIDE SEQUENCE</scope>
    <source>
        <strain evidence="2">AP13</strain>
    </source>
</reference>
<protein>
    <submittedName>
        <fullName evidence="2">Uncharacterized protein</fullName>
    </submittedName>
</protein>
<dbReference type="Proteomes" id="UP000823388">
    <property type="component" value="Chromosome 9K"/>
</dbReference>
<evidence type="ECO:0000313" key="3">
    <source>
        <dbReference type="Proteomes" id="UP000823388"/>
    </source>
</evidence>
<dbReference type="EMBL" id="CM029053">
    <property type="protein sequence ID" value="KAG2549224.1"/>
    <property type="molecule type" value="Genomic_DNA"/>
</dbReference>
<keyword evidence="3" id="KW-1185">Reference proteome</keyword>
<dbReference type="AlphaFoldDB" id="A0A8T0NR49"/>
<evidence type="ECO:0000256" key="1">
    <source>
        <dbReference type="SAM" id="MobiDB-lite"/>
    </source>
</evidence>
<organism evidence="2 3">
    <name type="scientific">Panicum virgatum</name>
    <name type="common">Blackwell switchgrass</name>
    <dbReference type="NCBI Taxonomy" id="38727"/>
    <lineage>
        <taxon>Eukaryota</taxon>
        <taxon>Viridiplantae</taxon>
        <taxon>Streptophyta</taxon>
        <taxon>Embryophyta</taxon>
        <taxon>Tracheophyta</taxon>
        <taxon>Spermatophyta</taxon>
        <taxon>Magnoliopsida</taxon>
        <taxon>Liliopsida</taxon>
        <taxon>Poales</taxon>
        <taxon>Poaceae</taxon>
        <taxon>PACMAD clade</taxon>
        <taxon>Panicoideae</taxon>
        <taxon>Panicodae</taxon>
        <taxon>Paniceae</taxon>
        <taxon>Panicinae</taxon>
        <taxon>Panicum</taxon>
        <taxon>Panicum sect. Hiantes</taxon>
    </lineage>
</organism>
<feature type="region of interest" description="Disordered" evidence="1">
    <location>
        <begin position="1"/>
        <end position="33"/>
    </location>
</feature>
<proteinExistence type="predicted"/>
<evidence type="ECO:0000313" key="2">
    <source>
        <dbReference type="EMBL" id="KAG2549224.1"/>
    </source>
</evidence>
<gene>
    <name evidence="2" type="ORF">PVAP13_9KG167839</name>
</gene>
<name>A0A8T0NR49_PANVG</name>
<comment type="caution">
    <text evidence="2">The sequence shown here is derived from an EMBL/GenBank/DDBJ whole genome shotgun (WGS) entry which is preliminary data.</text>
</comment>